<proteinExistence type="inferred from homology"/>
<dbReference type="RefSeq" id="WP_133231115.1">
    <property type="nucleotide sequence ID" value="NZ_SMRT01000009.1"/>
</dbReference>
<feature type="transmembrane region" description="Helical" evidence="3">
    <location>
        <begin position="144"/>
        <end position="160"/>
    </location>
</feature>
<comment type="caution">
    <text evidence="5">The sequence shown here is derived from an EMBL/GenBank/DDBJ whole genome shotgun (WGS) entry which is preliminary data.</text>
</comment>
<feature type="transmembrane region" description="Helical" evidence="3">
    <location>
        <begin position="87"/>
        <end position="108"/>
    </location>
</feature>
<evidence type="ECO:0000256" key="2">
    <source>
        <dbReference type="ARBA" id="ARBA00007362"/>
    </source>
</evidence>
<dbReference type="Proteomes" id="UP000295636">
    <property type="component" value="Unassembled WGS sequence"/>
</dbReference>
<evidence type="ECO:0000313" key="6">
    <source>
        <dbReference type="Proteomes" id="UP000295636"/>
    </source>
</evidence>
<keyword evidence="3" id="KW-0472">Membrane</keyword>
<keyword evidence="3" id="KW-1133">Transmembrane helix</keyword>
<comment type="similarity">
    <text evidence="2">Belongs to the EamA transporter family.</text>
</comment>
<feature type="transmembrane region" description="Helical" evidence="3">
    <location>
        <begin position="172"/>
        <end position="193"/>
    </location>
</feature>
<dbReference type="InterPro" id="IPR037185">
    <property type="entry name" value="EmrE-like"/>
</dbReference>
<dbReference type="InterPro" id="IPR000620">
    <property type="entry name" value="EamA_dom"/>
</dbReference>
<dbReference type="Pfam" id="PF00892">
    <property type="entry name" value="EamA"/>
    <property type="match status" value="2"/>
</dbReference>
<gene>
    <name evidence="5" type="ORF">E1757_19410</name>
</gene>
<feature type="domain" description="EamA" evidence="4">
    <location>
        <begin position="2"/>
        <end position="131"/>
    </location>
</feature>
<feature type="transmembrane region" description="Helical" evidence="3">
    <location>
        <begin position="32"/>
        <end position="52"/>
    </location>
</feature>
<dbReference type="EMBL" id="SMRT01000009">
    <property type="protein sequence ID" value="TDF95892.1"/>
    <property type="molecule type" value="Genomic_DNA"/>
</dbReference>
<protein>
    <submittedName>
        <fullName evidence="5">EamA family transporter</fullName>
    </submittedName>
</protein>
<evidence type="ECO:0000259" key="4">
    <source>
        <dbReference type="Pfam" id="PF00892"/>
    </source>
</evidence>
<dbReference type="SUPFAM" id="SSF103481">
    <property type="entry name" value="Multidrug resistance efflux transporter EmrE"/>
    <property type="match status" value="2"/>
</dbReference>
<dbReference type="Gene3D" id="1.10.3730.20">
    <property type="match status" value="1"/>
</dbReference>
<evidence type="ECO:0000313" key="5">
    <source>
        <dbReference type="EMBL" id="TDF95892.1"/>
    </source>
</evidence>
<evidence type="ECO:0000256" key="3">
    <source>
        <dbReference type="SAM" id="Phobius"/>
    </source>
</evidence>
<feature type="transmembrane region" description="Helical" evidence="3">
    <location>
        <begin position="58"/>
        <end position="75"/>
    </location>
</feature>
<accession>A0A4R5KL41</accession>
<dbReference type="PANTHER" id="PTHR22911">
    <property type="entry name" value="ACYL-MALONYL CONDENSING ENZYME-RELATED"/>
    <property type="match status" value="1"/>
</dbReference>
<feature type="domain" description="EamA" evidence="4">
    <location>
        <begin position="235"/>
        <end position="308"/>
    </location>
</feature>
<sequence>MWFVFAAASAVCFGLRGILYQWTSQRPIDRNALLFAVYLSGAAIALAVNLFAGQHWSQGVWIGAIMGLFSFISNASMYRGFAVGKAAIIAMFTGLPPVVVIVMAYFIWGEKLNVWQTMSFVIIIMGLLLIRYSNDLTWNNLKGAQWGVIAMFAFGLTDLSSKQATRLGAETLPTLAIMYVTGTLLFGVAWFIANRKQTVSARSSAAAETAAALAEDDKPPARVAASPVRINWSIRKTMLWGMVVGVTNISGMMLNMPAYRLGVTGLVSVVTAMNVVIVLLYARFVLKERFTRMEVYGLSAAMAGIIILRLAA</sequence>
<comment type="subcellular location">
    <subcellularLocation>
        <location evidence="1">Endomembrane system</location>
        <topology evidence="1">Multi-pass membrane protein</topology>
    </subcellularLocation>
</comment>
<name>A0A4R5KL41_9BACL</name>
<dbReference type="OrthoDB" id="2795159at2"/>
<reference evidence="5 6" key="1">
    <citation type="submission" date="2019-03" db="EMBL/GenBank/DDBJ databases">
        <title>This is whole genome sequence of Paenibacillus sp MS74 strain.</title>
        <authorList>
            <person name="Trinh H.N."/>
        </authorList>
    </citation>
    <scope>NUCLEOTIDE SEQUENCE [LARGE SCALE GENOMIC DNA]</scope>
    <source>
        <strain evidence="5 6">MS74</strain>
    </source>
</reference>
<evidence type="ECO:0000256" key="1">
    <source>
        <dbReference type="ARBA" id="ARBA00004127"/>
    </source>
</evidence>
<feature type="transmembrane region" description="Helical" evidence="3">
    <location>
        <begin position="265"/>
        <end position="286"/>
    </location>
</feature>
<feature type="transmembrane region" description="Helical" evidence="3">
    <location>
        <begin position="6"/>
        <end position="23"/>
    </location>
</feature>
<feature type="transmembrane region" description="Helical" evidence="3">
    <location>
        <begin position="114"/>
        <end position="132"/>
    </location>
</feature>
<organism evidence="5 6">
    <name type="scientific">Paenibacillus piri</name>
    <dbReference type="NCBI Taxonomy" id="2547395"/>
    <lineage>
        <taxon>Bacteria</taxon>
        <taxon>Bacillati</taxon>
        <taxon>Bacillota</taxon>
        <taxon>Bacilli</taxon>
        <taxon>Bacillales</taxon>
        <taxon>Paenibacillaceae</taxon>
        <taxon>Paenibacillus</taxon>
    </lineage>
</organism>
<dbReference type="AlphaFoldDB" id="A0A4R5KL41"/>
<dbReference type="GO" id="GO:0016020">
    <property type="term" value="C:membrane"/>
    <property type="evidence" value="ECO:0007669"/>
    <property type="project" value="InterPro"/>
</dbReference>
<keyword evidence="3" id="KW-0812">Transmembrane</keyword>
<feature type="transmembrane region" description="Helical" evidence="3">
    <location>
        <begin position="239"/>
        <end position="259"/>
    </location>
</feature>
<keyword evidence="6" id="KW-1185">Reference proteome</keyword>